<evidence type="ECO:0000256" key="1">
    <source>
        <dbReference type="PROSITE-ProRule" id="PRU00266"/>
    </source>
</evidence>
<dbReference type="PROSITE" id="PS50137">
    <property type="entry name" value="DS_RBD"/>
    <property type="match status" value="1"/>
</dbReference>
<dbReference type="CDD" id="cd10845">
    <property type="entry name" value="DSRM_RNAse_III_family"/>
    <property type="match status" value="1"/>
</dbReference>
<proteinExistence type="predicted"/>
<gene>
    <name evidence="3" type="ORF">EST38_g1373</name>
</gene>
<dbReference type="SUPFAM" id="SSF54768">
    <property type="entry name" value="dsRNA-binding domain-like"/>
    <property type="match status" value="1"/>
</dbReference>
<feature type="domain" description="DRBM" evidence="2">
    <location>
        <begin position="39"/>
        <end position="92"/>
    </location>
</feature>
<dbReference type="Gene3D" id="3.30.160.20">
    <property type="match status" value="1"/>
</dbReference>
<evidence type="ECO:0000259" key="2">
    <source>
        <dbReference type="PROSITE" id="PS50137"/>
    </source>
</evidence>
<name>A0A4Q2DXJ8_9AGAR</name>
<sequence length="92" mass="10062">MYSKGPPGFQGLVPQGSSSQVYNMVTVALMNQKASQMGYQVTYPAEHSGPPHNPLWTVRCCLNNKEYGRGSGKSQKIAKDEAARKAWAAMGW</sequence>
<dbReference type="OrthoDB" id="3353871at2759"/>
<protein>
    <recommendedName>
        <fullName evidence="2">DRBM domain-containing protein</fullName>
    </recommendedName>
</protein>
<accession>A0A4Q2DXJ8</accession>
<evidence type="ECO:0000313" key="3">
    <source>
        <dbReference type="EMBL" id="RXW24466.1"/>
    </source>
</evidence>
<dbReference type="Pfam" id="PF00035">
    <property type="entry name" value="dsrm"/>
    <property type="match status" value="1"/>
</dbReference>
<keyword evidence="4" id="KW-1185">Reference proteome</keyword>
<dbReference type="STRING" id="2316362.A0A4Q2DXJ8"/>
<dbReference type="InterPro" id="IPR014720">
    <property type="entry name" value="dsRBD_dom"/>
</dbReference>
<evidence type="ECO:0000313" key="4">
    <source>
        <dbReference type="Proteomes" id="UP000290288"/>
    </source>
</evidence>
<dbReference type="Proteomes" id="UP000290288">
    <property type="component" value="Unassembled WGS sequence"/>
</dbReference>
<reference evidence="3 4" key="1">
    <citation type="submission" date="2019-01" db="EMBL/GenBank/DDBJ databases">
        <title>Draft genome sequence of Psathyrella aberdarensis IHI B618.</title>
        <authorList>
            <person name="Buettner E."/>
            <person name="Kellner H."/>
        </authorList>
    </citation>
    <scope>NUCLEOTIDE SEQUENCE [LARGE SCALE GENOMIC DNA]</scope>
    <source>
        <strain evidence="3 4">IHI B618</strain>
    </source>
</reference>
<keyword evidence="1" id="KW-0694">RNA-binding</keyword>
<dbReference type="EMBL" id="SDEE01000018">
    <property type="protein sequence ID" value="RXW24466.1"/>
    <property type="molecule type" value="Genomic_DNA"/>
</dbReference>
<dbReference type="AlphaFoldDB" id="A0A4Q2DXJ8"/>
<organism evidence="3 4">
    <name type="scientific">Candolleomyces aberdarensis</name>
    <dbReference type="NCBI Taxonomy" id="2316362"/>
    <lineage>
        <taxon>Eukaryota</taxon>
        <taxon>Fungi</taxon>
        <taxon>Dikarya</taxon>
        <taxon>Basidiomycota</taxon>
        <taxon>Agaricomycotina</taxon>
        <taxon>Agaricomycetes</taxon>
        <taxon>Agaricomycetidae</taxon>
        <taxon>Agaricales</taxon>
        <taxon>Agaricineae</taxon>
        <taxon>Psathyrellaceae</taxon>
        <taxon>Candolleomyces</taxon>
    </lineage>
</organism>
<dbReference type="GO" id="GO:0003723">
    <property type="term" value="F:RNA binding"/>
    <property type="evidence" value="ECO:0007669"/>
    <property type="project" value="UniProtKB-UniRule"/>
</dbReference>
<comment type="caution">
    <text evidence="3">The sequence shown here is derived from an EMBL/GenBank/DDBJ whole genome shotgun (WGS) entry which is preliminary data.</text>
</comment>
<dbReference type="SMART" id="SM00358">
    <property type="entry name" value="DSRM"/>
    <property type="match status" value="1"/>
</dbReference>